<dbReference type="AlphaFoldDB" id="A0A2A8C481"/>
<reference evidence="1 2" key="1">
    <citation type="submission" date="2017-09" db="EMBL/GenBank/DDBJ databases">
        <title>Large-scale bioinformatics analysis of Bacillus genomes uncovers conserved roles of natural products in bacterial physiology.</title>
        <authorList>
            <consortium name="Agbiome Team Llc"/>
            <person name="Bleich R.M."/>
            <person name="Grubbs K.J."/>
            <person name="Santa Maria K.C."/>
            <person name="Allen S.E."/>
            <person name="Farag S."/>
            <person name="Shank E.A."/>
            <person name="Bowers A."/>
        </authorList>
    </citation>
    <scope>NUCLEOTIDE SEQUENCE [LARGE SCALE GENOMIC DNA]</scope>
    <source>
        <strain evidence="1 2">AFS009893</strain>
    </source>
</reference>
<comment type="caution">
    <text evidence="1">The sequence shown here is derived from an EMBL/GenBank/DDBJ whole genome shotgun (WGS) entry which is preliminary data.</text>
</comment>
<accession>A0A2A8C481</accession>
<dbReference type="RefSeq" id="WP_003208103.1">
    <property type="nucleotide sequence ID" value="NZ_CM000744.1"/>
</dbReference>
<organism evidence="1 2">
    <name type="scientific">Bacillus pseudomycoides</name>
    <dbReference type="NCBI Taxonomy" id="64104"/>
    <lineage>
        <taxon>Bacteria</taxon>
        <taxon>Bacillati</taxon>
        <taxon>Bacillota</taxon>
        <taxon>Bacilli</taxon>
        <taxon>Bacillales</taxon>
        <taxon>Bacillaceae</taxon>
        <taxon>Bacillus</taxon>
        <taxon>Bacillus cereus group</taxon>
    </lineage>
</organism>
<name>A0A2A8C481_9BACI</name>
<protein>
    <submittedName>
        <fullName evidence="1">Phage tail protein</fullName>
    </submittedName>
</protein>
<gene>
    <name evidence="1" type="ORF">CN613_14185</name>
</gene>
<dbReference type="EMBL" id="NUDP01000050">
    <property type="protein sequence ID" value="PEM68568.1"/>
    <property type="molecule type" value="Genomic_DNA"/>
</dbReference>
<evidence type="ECO:0000313" key="2">
    <source>
        <dbReference type="Proteomes" id="UP000219775"/>
    </source>
</evidence>
<sequence length="198" mass="22108">MAKTIIEEFDPMTFTNVGIQFIEGGEQQVGTKFGCVGTIEGETEMLEIVKKCEGLEVKKISRPSKMIMTLSGHLRVAVLRKIFGIKTDGLKPGVWSYGAKSKGKPFVLTADVVDEFEDLQKLVAFSNCASSTGFKFKVENGADEVAETELEFTVMKDSNNEFYYEALVDELEDQTVKDQWHTKFTPELVKATTQTPQQ</sequence>
<proteinExistence type="predicted"/>
<dbReference type="Proteomes" id="UP000219775">
    <property type="component" value="Unassembled WGS sequence"/>
</dbReference>
<evidence type="ECO:0000313" key="1">
    <source>
        <dbReference type="EMBL" id="PEM68568.1"/>
    </source>
</evidence>